<dbReference type="AlphaFoldDB" id="A0A179EU35"/>
<feature type="transmembrane region" description="Helical" evidence="1">
    <location>
        <begin position="44"/>
        <end position="65"/>
    </location>
</feature>
<feature type="transmembrane region" description="Helical" evidence="1">
    <location>
        <begin position="20"/>
        <end position="38"/>
    </location>
</feature>
<keyword evidence="1" id="KW-0472">Membrane</keyword>
<evidence type="ECO:0000256" key="1">
    <source>
        <dbReference type="SAM" id="Phobius"/>
    </source>
</evidence>
<evidence type="ECO:0000313" key="3">
    <source>
        <dbReference type="Proteomes" id="UP000078516"/>
    </source>
</evidence>
<keyword evidence="1" id="KW-0812">Transmembrane</keyword>
<name>A0A179EU35_ENTTH</name>
<accession>A0A179EU35</accession>
<organism evidence="2 3">
    <name type="scientific">Enterococcus thailandicus</name>
    <dbReference type="NCBI Taxonomy" id="417368"/>
    <lineage>
        <taxon>Bacteria</taxon>
        <taxon>Bacillati</taxon>
        <taxon>Bacillota</taxon>
        <taxon>Bacilli</taxon>
        <taxon>Lactobacillales</taxon>
        <taxon>Enterococcaceae</taxon>
        <taxon>Enterococcus</taxon>
    </lineage>
</organism>
<reference evidence="2 3" key="1">
    <citation type="submission" date="2016-04" db="EMBL/GenBank/DDBJ databases">
        <title>Draft genome of an Enterococcus thailandicus strain isolated from bovine feces.</title>
        <authorList>
            <person name="Beukers A.G."/>
            <person name="Zaheer R."/>
            <person name="Goji N."/>
            <person name="Cook S.R."/>
            <person name="Amoako K."/>
            <person name="Chaves A.V."/>
            <person name="Ward M.P."/>
            <person name="Mcallister T.A."/>
        </authorList>
    </citation>
    <scope>NUCLEOTIDE SEQUENCE [LARGE SCALE GENOMIC DNA]</scope>
    <source>
        <strain evidence="2 3">F0711D 46</strain>
    </source>
</reference>
<dbReference type="RefSeq" id="WP_067481995.1">
    <property type="nucleotide sequence ID" value="NZ_JBEFPX010000001.1"/>
</dbReference>
<gene>
    <name evidence="2" type="ORF">A6E74_02930</name>
</gene>
<keyword evidence="1" id="KW-1133">Transmembrane helix</keyword>
<comment type="caution">
    <text evidence="2">The sequence shown here is derived from an EMBL/GenBank/DDBJ whole genome shotgun (WGS) entry which is preliminary data.</text>
</comment>
<proteinExistence type="predicted"/>
<keyword evidence="3" id="KW-1185">Reference proteome</keyword>
<protein>
    <submittedName>
        <fullName evidence="2">Uncharacterized protein</fullName>
    </submittedName>
</protein>
<evidence type="ECO:0000313" key="2">
    <source>
        <dbReference type="EMBL" id="OAQ56379.1"/>
    </source>
</evidence>
<dbReference type="Proteomes" id="UP000078516">
    <property type="component" value="Unassembled WGS sequence"/>
</dbReference>
<sequence>MKKFYYWLDEWGRNDKMRYIFLISFLSGYSVNKIDSFFQFPEFFHFLFVCGAFLLGASIRATFYYKKHPHKNFQRKN</sequence>
<dbReference type="EMBL" id="LWMN01000010">
    <property type="protein sequence ID" value="OAQ56379.1"/>
    <property type="molecule type" value="Genomic_DNA"/>
</dbReference>